<dbReference type="Pfam" id="PF03018">
    <property type="entry name" value="Dirigent"/>
    <property type="match status" value="1"/>
</dbReference>
<dbReference type="GO" id="GO:0009699">
    <property type="term" value="P:phenylpropanoid biosynthetic process"/>
    <property type="evidence" value="ECO:0007669"/>
    <property type="project" value="UniProtKB-ARBA"/>
</dbReference>
<feature type="signal peptide" evidence="4">
    <location>
        <begin position="1"/>
        <end position="25"/>
    </location>
</feature>
<accession>A0AAV1CHZ6</accession>
<keyword evidence="4" id="KW-0732">Signal</keyword>
<keyword evidence="4" id="KW-0052">Apoplast</keyword>
<feature type="chain" id="PRO_5043112731" description="Dirigent protein" evidence="4">
    <location>
        <begin position="26"/>
        <end position="182"/>
    </location>
</feature>
<keyword evidence="3 4" id="KW-0964">Secreted</keyword>
<evidence type="ECO:0000256" key="3">
    <source>
        <dbReference type="ARBA" id="ARBA00022525"/>
    </source>
</evidence>
<gene>
    <name evidence="5" type="ORF">OLC1_LOCUS5439</name>
</gene>
<evidence type="ECO:0000313" key="6">
    <source>
        <dbReference type="Proteomes" id="UP001161247"/>
    </source>
</evidence>
<evidence type="ECO:0000256" key="4">
    <source>
        <dbReference type="RuleBase" id="RU363099"/>
    </source>
</evidence>
<dbReference type="InterPro" id="IPR044859">
    <property type="entry name" value="Allene_oxi_cyc_Dirigent"/>
</dbReference>
<comment type="subcellular location">
    <subcellularLocation>
        <location evidence="4">Secreted</location>
        <location evidence="4">Extracellular space</location>
        <location evidence="4">Apoplast</location>
    </subcellularLocation>
</comment>
<dbReference type="PANTHER" id="PTHR46442:SF6">
    <property type="entry name" value="DIRIGENT PROTEIN 5"/>
    <property type="match status" value="1"/>
</dbReference>
<comment type="subunit">
    <text evidence="2 4">Homodimer.</text>
</comment>
<sequence>MYPRFSSILFILLAISSSFVAPSQSRKFNANKPCKHLVLHFHDIMFTGHNAGNATAAVIANETQLSETYKFGKFIVFNDPLTADSSLQSPPVAWAQGFYFYDMKTTFNAWFACSLVFNSTEHKGTINIMGADIMDAETRDLSVVGGTGDFFMTRGIATLRTEEMEGVAYFRVLMDVKLYECH</sequence>
<dbReference type="PANTHER" id="PTHR46442">
    <property type="entry name" value="DIRIGENT PROTEIN"/>
    <property type="match status" value="1"/>
</dbReference>
<name>A0AAV1CHZ6_OLDCO</name>
<dbReference type="InterPro" id="IPR004265">
    <property type="entry name" value="Dirigent"/>
</dbReference>
<evidence type="ECO:0000256" key="2">
    <source>
        <dbReference type="ARBA" id="ARBA00011738"/>
    </source>
</evidence>
<dbReference type="GO" id="GO:0048046">
    <property type="term" value="C:apoplast"/>
    <property type="evidence" value="ECO:0007669"/>
    <property type="project" value="UniProtKB-SubCell"/>
</dbReference>
<organism evidence="5 6">
    <name type="scientific">Oldenlandia corymbosa var. corymbosa</name>
    <dbReference type="NCBI Taxonomy" id="529605"/>
    <lineage>
        <taxon>Eukaryota</taxon>
        <taxon>Viridiplantae</taxon>
        <taxon>Streptophyta</taxon>
        <taxon>Embryophyta</taxon>
        <taxon>Tracheophyta</taxon>
        <taxon>Spermatophyta</taxon>
        <taxon>Magnoliopsida</taxon>
        <taxon>eudicotyledons</taxon>
        <taxon>Gunneridae</taxon>
        <taxon>Pentapetalae</taxon>
        <taxon>asterids</taxon>
        <taxon>lamiids</taxon>
        <taxon>Gentianales</taxon>
        <taxon>Rubiaceae</taxon>
        <taxon>Rubioideae</taxon>
        <taxon>Spermacoceae</taxon>
        <taxon>Hedyotis-Oldenlandia complex</taxon>
        <taxon>Oldenlandia</taxon>
    </lineage>
</organism>
<comment type="similarity">
    <text evidence="1 4">Belongs to the plant dirigent protein family.</text>
</comment>
<comment type="function">
    <text evidence="4">Dirigent proteins impart stereoselectivity on the phenoxy radical-coupling reaction, yielding optically active lignans from two molecules of coniferyl alcohol in the biosynthesis of lignans, flavonolignans, and alkaloids and thus plays a central role in plant secondary metabolism.</text>
</comment>
<dbReference type="AlphaFoldDB" id="A0AAV1CHZ6"/>
<dbReference type="EMBL" id="OX459119">
    <property type="protein sequence ID" value="CAI9094224.1"/>
    <property type="molecule type" value="Genomic_DNA"/>
</dbReference>
<keyword evidence="6" id="KW-1185">Reference proteome</keyword>
<reference evidence="5" key="1">
    <citation type="submission" date="2023-03" db="EMBL/GenBank/DDBJ databases">
        <authorList>
            <person name="Julca I."/>
        </authorList>
    </citation>
    <scope>NUCLEOTIDE SEQUENCE</scope>
</reference>
<evidence type="ECO:0000256" key="1">
    <source>
        <dbReference type="ARBA" id="ARBA00010746"/>
    </source>
</evidence>
<dbReference type="Proteomes" id="UP001161247">
    <property type="component" value="Chromosome 2"/>
</dbReference>
<protein>
    <recommendedName>
        <fullName evidence="4">Dirigent protein</fullName>
    </recommendedName>
</protein>
<proteinExistence type="inferred from homology"/>
<dbReference type="Gene3D" id="2.40.480.10">
    <property type="entry name" value="Allene oxide cyclase-like"/>
    <property type="match status" value="1"/>
</dbReference>
<evidence type="ECO:0000313" key="5">
    <source>
        <dbReference type="EMBL" id="CAI9094224.1"/>
    </source>
</evidence>